<evidence type="ECO:0000256" key="1">
    <source>
        <dbReference type="SAM" id="MobiDB-lite"/>
    </source>
</evidence>
<feature type="compositionally biased region" description="Pro residues" evidence="1">
    <location>
        <begin position="52"/>
        <end position="63"/>
    </location>
</feature>
<evidence type="ECO:0000313" key="2">
    <source>
        <dbReference type="EMBL" id="KTB31370.1"/>
    </source>
</evidence>
<accession>A0A0W0F4W3</accession>
<gene>
    <name evidence="2" type="ORF">WG66_16050</name>
</gene>
<proteinExistence type="predicted"/>
<dbReference type="AlphaFoldDB" id="A0A0W0F4W3"/>
<protein>
    <submittedName>
        <fullName evidence="2">Uncharacterized protein</fullName>
    </submittedName>
</protein>
<evidence type="ECO:0000313" key="3">
    <source>
        <dbReference type="Proteomes" id="UP000054988"/>
    </source>
</evidence>
<organism evidence="2 3">
    <name type="scientific">Moniliophthora roreri</name>
    <name type="common">Frosty pod rot fungus</name>
    <name type="synonym">Monilia roreri</name>
    <dbReference type="NCBI Taxonomy" id="221103"/>
    <lineage>
        <taxon>Eukaryota</taxon>
        <taxon>Fungi</taxon>
        <taxon>Dikarya</taxon>
        <taxon>Basidiomycota</taxon>
        <taxon>Agaricomycotina</taxon>
        <taxon>Agaricomycetes</taxon>
        <taxon>Agaricomycetidae</taxon>
        <taxon>Agaricales</taxon>
        <taxon>Marasmiineae</taxon>
        <taxon>Marasmiaceae</taxon>
        <taxon>Moniliophthora</taxon>
    </lineage>
</organism>
<sequence length="242" mass="27227">MSEYPDPLSSLIDRLRRRTDRNRYLHPNINNTWSLITRLTSEPRPSKNDSPPDSPPLPIQPLNPPLMTPLFILTPLPIPTSNLRSNRPMTPPPENPHLRPLPTPEVFRHLKHQFLPNVKIIPTVGGAGPSNEDKDEDRENQTPSNDEDLPTLSLRSPTLCLTPMTLLINCISALGGDTDFLFIGADPRKVQRFKDWSSVDTWMAMGWQPAADIPTTPMLQSVDEMPDTSYDYDAELYGDGES</sequence>
<comment type="caution">
    <text evidence="2">The sequence shown here is derived from an EMBL/GenBank/DDBJ whole genome shotgun (WGS) entry which is preliminary data.</text>
</comment>
<dbReference type="EMBL" id="LATX01002330">
    <property type="protein sequence ID" value="KTB31370.1"/>
    <property type="molecule type" value="Genomic_DNA"/>
</dbReference>
<dbReference type="Proteomes" id="UP000054988">
    <property type="component" value="Unassembled WGS sequence"/>
</dbReference>
<feature type="region of interest" description="Disordered" evidence="1">
    <location>
        <begin position="121"/>
        <end position="153"/>
    </location>
</feature>
<reference evidence="2 3" key="1">
    <citation type="submission" date="2015-12" db="EMBL/GenBank/DDBJ databases">
        <title>Draft genome sequence of Moniliophthora roreri, the causal agent of frosty pod rot of cacao.</title>
        <authorList>
            <person name="Aime M.C."/>
            <person name="Diaz-Valderrama J.R."/>
            <person name="Kijpornyongpan T."/>
            <person name="Phillips-Mora W."/>
        </authorList>
    </citation>
    <scope>NUCLEOTIDE SEQUENCE [LARGE SCALE GENOMIC DNA]</scope>
    <source>
        <strain evidence="2 3">MCA 2952</strain>
    </source>
</reference>
<name>A0A0W0F4W3_MONRR</name>
<feature type="region of interest" description="Disordered" evidence="1">
    <location>
        <begin position="41"/>
        <end position="63"/>
    </location>
</feature>
<feature type="region of interest" description="Disordered" evidence="1">
    <location>
        <begin position="78"/>
        <end position="102"/>
    </location>
</feature>
<feature type="compositionally biased region" description="Pro residues" evidence="1">
    <location>
        <begin position="89"/>
        <end position="102"/>
    </location>
</feature>